<keyword evidence="7" id="KW-0998">Cell outer membrane</keyword>
<proteinExistence type="predicted"/>
<dbReference type="Pfam" id="PF02415">
    <property type="entry name" value="Chlam_PMP"/>
    <property type="match status" value="5"/>
</dbReference>
<keyword evidence="11" id="KW-1185">Reference proteome</keyword>
<feature type="compositionally biased region" description="Pro residues" evidence="8">
    <location>
        <begin position="512"/>
        <end position="532"/>
    </location>
</feature>
<keyword evidence="4" id="KW-0964">Secreted</keyword>
<feature type="transmembrane region" description="Helical" evidence="9">
    <location>
        <begin position="553"/>
        <end position="570"/>
    </location>
</feature>
<dbReference type="EMBL" id="LWMW01000096">
    <property type="protein sequence ID" value="KZX16287.1"/>
    <property type="molecule type" value="Genomic_DNA"/>
</dbReference>
<feature type="compositionally biased region" description="Low complexity" evidence="8">
    <location>
        <begin position="533"/>
        <end position="543"/>
    </location>
</feature>
<dbReference type="InterPro" id="IPR011050">
    <property type="entry name" value="Pectin_lyase_fold/virulence"/>
</dbReference>
<feature type="region of interest" description="Disordered" evidence="8">
    <location>
        <begin position="506"/>
        <end position="547"/>
    </location>
</feature>
<dbReference type="RefSeq" id="WP_067259545.1">
    <property type="nucleotide sequence ID" value="NZ_LWMW01000096.1"/>
</dbReference>
<evidence type="ECO:0000313" key="11">
    <source>
        <dbReference type="Proteomes" id="UP000077275"/>
    </source>
</evidence>
<evidence type="ECO:0000256" key="9">
    <source>
        <dbReference type="SAM" id="Phobius"/>
    </source>
</evidence>
<dbReference type="PANTHER" id="PTHR11319:SF35">
    <property type="entry name" value="OUTER MEMBRANE PROTEIN PMPC-RELATED"/>
    <property type="match status" value="1"/>
</dbReference>
<evidence type="ECO:0000256" key="6">
    <source>
        <dbReference type="ARBA" id="ARBA00023136"/>
    </source>
</evidence>
<name>A0A166CRM6_9EURY</name>
<dbReference type="Gene3D" id="2.160.20.10">
    <property type="entry name" value="Single-stranded right-handed beta-helix, Pectin lyase-like"/>
    <property type="match status" value="1"/>
</dbReference>
<dbReference type="NCBIfam" id="TIGR01376">
    <property type="entry name" value="POMP_repeat"/>
    <property type="match status" value="1"/>
</dbReference>
<sequence length="573" mass="61552">MIKKKNNLPKKLLVSTIILTLIFIALSSANAAEHNITNTTSGGLNKTVSDANDGDRINLGTGIYTNNVTSIIIDKNLTIVGKNKEATIINAQQLERIFDITSTGSLTLINITLTNGNADNGGTMYNEGGKVAVQNCIFTNNSVRHYGGAIYNDGGTTSVIGSIFNNNNAISGGGAIATSYDIGTIIIDNSTFSNNQGNPGGAIYNTDDNTLTINNSIFTNNIANSEGGAILNYADSMTITNSLFINNTAEYSGGAIQNFGGININITNSTFTNNNILTDDFDGGGGAISNYYNENVNILDSTFNSNTANSRGGAIYNVGVENINITNSNFTKNTANDTGAIYNEDVINMNIIGCNIINNSQGIYINSDSENITINYNRIFNNTEYDLNNNAIDTNADYNWWGSNNPEINKIIGITLNNHFVMNVTNLTSLDSNGTVIFQYSFKLNTGETADNNLLPYFLTNVYTNIASGAIESFDARFDKTFNITLDKSGNVTYTFITDNEVQNLEGTVTLPPTPPVPTIPPKPPEPTPTPEPNNNGTSNNPTAQASMKSTGLPINLLLILLSVLGFSFYRKQ</sequence>
<dbReference type="SMART" id="SM00710">
    <property type="entry name" value="PbH1"/>
    <property type="match status" value="8"/>
</dbReference>
<dbReference type="AlphaFoldDB" id="A0A166CRM6"/>
<gene>
    <name evidence="10" type="ORF">MBCUT_09650</name>
</gene>
<keyword evidence="9" id="KW-0812">Transmembrane</keyword>
<keyword evidence="6 9" id="KW-0472">Membrane</keyword>
<dbReference type="GO" id="GO:0005576">
    <property type="term" value="C:extracellular region"/>
    <property type="evidence" value="ECO:0007669"/>
    <property type="project" value="UniProtKB-SubCell"/>
</dbReference>
<evidence type="ECO:0000256" key="8">
    <source>
        <dbReference type="SAM" id="MobiDB-lite"/>
    </source>
</evidence>
<comment type="caution">
    <text evidence="10">The sequence shown here is derived from an EMBL/GenBank/DDBJ whole genome shotgun (WGS) entry which is preliminary data.</text>
</comment>
<dbReference type="PANTHER" id="PTHR11319">
    <property type="entry name" value="G PROTEIN-COUPLED RECEPTOR-RELATED"/>
    <property type="match status" value="1"/>
</dbReference>
<dbReference type="InterPro" id="IPR003368">
    <property type="entry name" value="POMP_repeat"/>
</dbReference>
<dbReference type="Proteomes" id="UP000077275">
    <property type="component" value="Unassembled WGS sequence"/>
</dbReference>
<dbReference type="InterPro" id="IPR006626">
    <property type="entry name" value="PbH1"/>
</dbReference>
<evidence type="ECO:0000313" key="10">
    <source>
        <dbReference type="EMBL" id="KZX16287.1"/>
    </source>
</evidence>
<evidence type="ECO:0000256" key="1">
    <source>
        <dbReference type="ARBA" id="ARBA00004196"/>
    </source>
</evidence>
<evidence type="ECO:0000256" key="7">
    <source>
        <dbReference type="ARBA" id="ARBA00023237"/>
    </source>
</evidence>
<keyword evidence="9" id="KW-1133">Transmembrane helix</keyword>
<protein>
    <submittedName>
        <fullName evidence="10">Putative outer membrane protein pmp20</fullName>
    </submittedName>
</protein>
<organism evidence="10 11">
    <name type="scientific">Methanobrevibacter cuticularis</name>
    <dbReference type="NCBI Taxonomy" id="47311"/>
    <lineage>
        <taxon>Archaea</taxon>
        <taxon>Methanobacteriati</taxon>
        <taxon>Methanobacteriota</taxon>
        <taxon>Methanomada group</taxon>
        <taxon>Methanobacteria</taxon>
        <taxon>Methanobacteriales</taxon>
        <taxon>Methanobacteriaceae</taxon>
        <taxon>Methanobrevibacter</taxon>
    </lineage>
</organism>
<keyword evidence="5" id="KW-0732">Signal</keyword>
<dbReference type="PATRIC" id="fig|47311.3.peg.1065"/>
<reference evidence="10 11" key="1">
    <citation type="submission" date="2016-04" db="EMBL/GenBank/DDBJ databases">
        <title>Genome sequence of Methanobrevibacter cuticularis DSM 11139.</title>
        <authorList>
            <person name="Poehlein A."/>
            <person name="Seedorf H."/>
            <person name="Daniel R."/>
        </authorList>
    </citation>
    <scope>NUCLEOTIDE SEQUENCE [LARGE SCALE GENOMIC DNA]</scope>
    <source>
        <strain evidence="10 11">DSM 11139</strain>
    </source>
</reference>
<dbReference type="OrthoDB" id="78474at2157"/>
<evidence type="ECO:0000256" key="4">
    <source>
        <dbReference type="ARBA" id="ARBA00022525"/>
    </source>
</evidence>
<dbReference type="SUPFAM" id="SSF51126">
    <property type="entry name" value="Pectin lyase-like"/>
    <property type="match status" value="1"/>
</dbReference>
<evidence type="ECO:0000256" key="5">
    <source>
        <dbReference type="ARBA" id="ARBA00022729"/>
    </source>
</evidence>
<dbReference type="InterPro" id="IPR012334">
    <property type="entry name" value="Pectin_lyas_fold"/>
</dbReference>
<evidence type="ECO:0000256" key="3">
    <source>
        <dbReference type="ARBA" id="ARBA00004613"/>
    </source>
</evidence>
<accession>A0A166CRM6</accession>
<comment type="subcellular location">
    <subcellularLocation>
        <location evidence="1">Cell envelope</location>
    </subcellularLocation>
    <subcellularLocation>
        <location evidence="2">Cell outer membrane</location>
    </subcellularLocation>
    <subcellularLocation>
        <location evidence="3">Secreted</location>
    </subcellularLocation>
</comment>
<evidence type="ECO:0000256" key="2">
    <source>
        <dbReference type="ARBA" id="ARBA00004442"/>
    </source>
</evidence>